<reference evidence="2" key="4">
    <citation type="submission" date="2017-01" db="UniProtKB">
        <authorList>
            <consortium name="EnsemblFungi"/>
        </authorList>
    </citation>
    <scope>IDENTIFICATION</scope>
    <source>
        <strain evidence="2">PH-1 / ATCC MYA-4620 / FGSC 9075 / NRRL 31084</strain>
    </source>
</reference>
<gene>
    <name evidence="1" type="ORF">FGRAMPH1_01T13405</name>
</gene>
<reference evidence="2 3" key="2">
    <citation type="journal article" date="2010" name="Nature">
        <title>Comparative genomics reveals mobile pathogenicity chromosomes in Fusarium.</title>
        <authorList>
            <person name="Ma L.J."/>
            <person name="van der Does H.C."/>
            <person name="Borkovich K.A."/>
            <person name="Coleman J.J."/>
            <person name="Daboussi M.J."/>
            <person name="Di Pietro A."/>
            <person name="Dufresne M."/>
            <person name="Freitag M."/>
            <person name="Grabherr M."/>
            <person name="Henrissat B."/>
            <person name="Houterman P.M."/>
            <person name="Kang S."/>
            <person name="Shim W.B."/>
            <person name="Woloshuk C."/>
            <person name="Xie X."/>
            <person name="Xu J.R."/>
            <person name="Antoniw J."/>
            <person name="Baker S.E."/>
            <person name="Bluhm B.H."/>
            <person name="Breakspear A."/>
            <person name="Brown D.W."/>
            <person name="Butchko R.A."/>
            <person name="Chapman S."/>
            <person name="Coulson R."/>
            <person name="Coutinho P.M."/>
            <person name="Danchin E.G."/>
            <person name="Diener A."/>
            <person name="Gale L.R."/>
            <person name="Gardiner D.M."/>
            <person name="Goff S."/>
            <person name="Hammond-Kosack K.E."/>
            <person name="Hilburn K."/>
            <person name="Hua-Van A."/>
            <person name="Jonkers W."/>
            <person name="Kazan K."/>
            <person name="Kodira C.D."/>
            <person name="Koehrsen M."/>
            <person name="Kumar L."/>
            <person name="Lee Y.H."/>
            <person name="Li L."/>
            <person name="Manners J.M."/>
            <person name="Miranda-Saavedra D."/>
            <person name="Mukherjee M."/>
            <person name="Park G."/>
            <person name="Park J."/>
            <person name="Park S.Y."/>
            <person name="Proctor R.H."/>
            <person name="Regev A."/>
            <person name="Ruiz-Roldan M.C."/>
            <person name="Sain D."/>
            <person name="Sakthikumar S."/>
            <person name="Sykes S."/>
            <person name="Schwartz D.C."/>
            <person name="Turgeon B.G."/>
            <person name="Wapinski I."/>
            <person name="Yoder O."/>
            <person name="Young S."/>
            <person name="Zeng Q."/>
            <person name="Zhou S."/>
            <person name="Galagan J."/>
            <person name="Cuomo C.A."/>
            <person name="Kistler H.C."/>
            <person name="Rep M."/>
        </authorList>
    </citation>
    <scope>GENOME REANNOTATION</scope>
    <source>
        <strain evidence="3">ATCC MYA-4620 / CBS 123657 / FGSC 9075 / NRRL 31084 / PH-1</strain>
        <strain evidence="2">PH-1 / ATCC MYA-4620 / FGSC 9075 / NRRL 31084</strain>
    </source>
</reference>
<protein>
    <submittedName>
        <fullName evidence="1">Chromosome 2, complete genome</fullName>
    </submittedName>
</protein>
<dbReference type="EnsemblFungi" id="CEF78506">
    <property type="protein sequence ID" value="CEF78506"/>
    <property type="gene ID" value="FGRRES_20179"/>
</dbReference>
<dbReference type="Proteomes" id="UP000070720">
    <property type="component" value="Chromosome 2"/>
</dbReference>
<sequence>MHYTIQRALLRWHGLLGLPRHPKSWYKARLREEICERRLATTSLQKLSETADVFYIMSRAQHDGFTLRKSPDFTIAHLVVYVYLLSKYTSRWQFYRTAAFFCNHPDLASIREVVNPSKDHKVQEVARRHGIDPIHLTRICRRLRVIWPLLP</sequence>
<keyword evidence="3" id="KW-1185">Reference proteome</keyword>
<accession>A0A098DKQ1</accession>
<dbReference type="AlphaFoldDB" id="A0A098DKQ1"/>
<reference evidence="2 3" key="1">
    <citation type="journal article" date="2007" name="Science">
        <title>The Fusarium graminearum genome reveals a link between localized polymorphism and pathogen specialization.</title>
        <authorList>
            <person name="Cuomo C.A."/>
            <person name="Gueldener U."/>
            <person name="Xu J.-R."/>
            <person name="Trail F."/>
            <person name="Turgeon B.G."/>
            <person name="Di Pietro A."/>
            <person name="Walton J.D."/>
            <person name="Ma L.-J."/>
            <person name="Baker S.E."/>
            <person name="Rep M."/>
            <person name="Adam G."/>
            <person name="Antoniw J."/>
            <person name="Baldwin T."/>
            <person name="Calvo S.E."/>
            <person name="Chang Y.-L."/>
            <person name="DeCaprio D."/>
            <person name="Gale L.R."/>
            <person name="Gnerre S."/>
            <person name="Goswami R.S."/>
            <person name="Hammond-Kosack K."/>
            <person name="Harris L.J."/>
            <person name="Hilburn K."/>
            <person name="Kennell J.C."/>
            <person name="Kroken S."/>
            <person name="Magnuson J.K."/>
            <person name="Mannhaupt G."/>
            <person name="Mauceli E.W."/>
            <person name="Mewes H.-W."/>
            <person name="Mitterbauer R."/>
            <person name="Muehlbauer G."/>
            <person name="Muensterkoetter M."/>
            <person name="Nelson D."/>
            <person name="O'Donnell K."/>
            <person name="Ouellet T."/>
            <person name="Qi W."/>
            <person name="Quesneville H."/>
            <person name="Roncero M.I.G."/>
            <person name="Seong K.-Y."/>
            <person name="Tetko I.V."/>
            <person name="Urban M."/>
            <person name="Waalwijk C."/>
            <person name="Ward T.J."/>
            <person name="Yao J."/>
            <person name="Birren B.W."/>
            <person name="Kistler H.C."/>
        </authorList>
    </citation>
    <scope>NUCLEOTIDE SEQUENCE [LARGE SCALE GENOMIC DNA]</scope>
    <source>
        <strain evidence="3">ATCC MYA-4620 / CBS 123657 / FGSC 9075 / NRRL 31084 / PH-1</strain>
        <strain evidence="2">PH-1 / ATCC MYA-4620 / FGSC 9075 / NRRL 31084</strain>
    </source>
</reference>
<name>A0A098DKQ1_GIBZE</name>
<proteinExistence type="predicted"/>
<evidence type="ECO:0000313" key="1">
    <source>
        <dbReference type="EMBL" id="CEF78506.1"/>
    </source>
</evidence>
<evidence type="ECO:0000313" key="2">
    <source>
        <dbReference type="EnsemblFungi" id="CEF78506"/>
    </source>
</evidence>
<dbReference type="EMBL" id="HG970333">
    <property type="protein sequence ID" value="CEF78506.1"/>
    <property type="molecule type" value="Genomic_DNA"/>
</dbReference>
<dbReference type="InParanoid" id="A0A098DKQ1"/>
<reference evidence="1 3" key="3">
    <citation type="journal article" date="2015" name="BMC Genomics">
        <title>The completed genome sequence of the pathogenic ascomycete fungus Fusarium graminearum.</title>
        <authorList>
            <person name="King R."/>
            <person name="Urban M."/>
            <person name="Hammond-Kosack M.C."/>
            <person name="Hassani-Pak K."/>
            <person name="Hammond-Kosack K.E."/>
        </authorList>
    </citation>
    <scope>NUCLEOTIDE SEQUENCE [LARGE SCALE GENOMIC DNA]</scope>
    <source>
        <strain evidence="3">ATCC MYA-4620 / CBS 123657 / FGSC 9075 / NRRL 31084 / PH-1</strain>
        <strain evidence="1">PH-1</strain>
    </source>
</reference>
<dbReference type="VEuPathDB" id="FungiDB:FGRAMPH1_01G13405"/>
<evidence type="ECO:0000313" key="3">
    <source>
        <dbReference type="Proteomes" id="UP000070720"/>
    </source>
</evidence>
<organism evidence="1 3">
    <name type="scientific">Gibberella zeae (strain ATCC MYA-4620 / CBS 123657 / FGSC 9075 / NRRL 31084 / PH-1)</name>
    <name type="common">Wheat head blight fungus</name>
    <name type="synonym">Fusarium graminearum</name>
    <dbReference type="NCBI Taxonomy" id="229533"/>
    <lineage>
        <taxon>Eukaryota</taxon>
        <taxon>Fungi</taxon>
        <taxon>Dikarya</taxon>
        <taxon>Ascomycota</taxon>
        <taxon>Pezizomycotina</taxon>
        <taxon>Sordariomycetes</taxon>
        <taxon>Hypocreomycetidae</taxon>
        <taxon>Hypocreales</taxon>
        <taxon>Nectriaceae</taxon>
        <taxon>Fusarium</taxon>
    </lineage>
</organism>
<accession>A0A0E0S4T1</accession>